<keyword evidence="7" id="KW-0963">Cytoplasm</keyword>
<evidence type="ECO:0000313" key="8">
    <source>
        <dbReference type="EMBL" id="KQL53559.1"/>
    </source>
</evidence>
<dbReference type="GO" id="GO:0005524">
    <property type="term" value="F:ATP binding"/>
    <property type="evidence" value="ECO:0007669"/>
    <property type="project" value="UniProtKB-UniRule"/>
</dbReference>
<dbReference type="HAMAP" id="MF_00109">
    <property type="entry name" value="Shikimate_kinase"/>
    <property type="match status" value="1"/>
</dbReference>
<comment type="pathway">
    <text evidence="7">Metabolic intermediate biosynthesis; chorismate biosynthesis; chorismate from D-erythrose 4-phosphate and phosphoenolpyruvate: step 5/7.</text>
</comment>
<feature type="binding site" evidence="7">
    <location>
        <position position="78"/>
    </location>
    <ligand>
        <name>substrate</name>
    </ligand>
</feature>
<dbReference type="PANTHER" id="PTHR21087:SF16">
    <property type="entry name" value="SHIKIMATE KINASE 1, CHLOROPLASTIC"/>
    <property type="match status" value="1"/>
</dbReference>
<comment type="catalytic activity">
    <reaction evidence="7">
        <text>shikimate + ATP = 3-phosphoshikimate + ADP + H(+)</text>
        <dbReference type="Rhea" id="RHEA:13121"/>
        <dbReference type="ChEBI" id="CHEBI:15378"/>
        <dbReference type="ChEBI" id="CHEBI:30616"/>
        <dbReference type="ChEBI" id="CHEBI:36208"/>
        <dbReference type="ChEBI" id="CHEBI:145989"/>
        <dbReference type="ChEBI" id="CHEBI:456216"/>
        <dbReference type="EC" id="2.7.1.71"/>
    </reaction>
</comment>
<keyword evidence="4 7" id="KW-0418">Kinase</keyword>
<dbReference type="GO" id="GO:0005829">
    <property type="term" value="C:cytosol"/>
    <property type="evidence" value="ECO:0007669"/>
    <property type="project" value="TreeGrafter"/>
</dbReference>
<name>A0A0Q3WWL5_9BACI</name>
<keyword evidence="2 7" id="KW-0808">Transferase</keyword>
<feature type="binding site" evidence="7">
    <location>
        <position position="116"/>
    </location>
    <ligand>
        <name>ATP</name>
        <dbReference type="ChEBI" id="CHEBI:30616"/>
    </ligand>
</feature>
<dbReference type="Proteomes" id="UP000051888">
    <property type="component" value="Unassembled WGS sequence"/>
</dbReference>
<dbReference type="PANTHER" id="PTHR21087">
    <property type="entry name" value="SHIKIMATE KINASE"/>
    <property type="match status" value="1"/>
</dbReference>
<evidence type="ECO:0000256" key="1">
    <source>
        <dbReference type="ARBA" id="ARBA00022605"/>
    </source>
</evidence>
<dbReference type="GO" id="GO:0008652">
    <property type="term" value="P:amino acid biosynthetic process"/>
    <property type="evidence" value="ECO:0007669"/>
    <property type="project" value="UniProtKB-KW"/>
</dbReference>
<dbReference type="CDD" id="cd00464">
    <property type="entry name" value="SK"/>
    <property type="match status" value="1"/>
</dbReference>
<keyword evidence="6 7" id="KW-0057">Aromatic amino acid biosynthesis</keyword>
<comment type="function">
    <text evidence="7">Catalyzes the specific phosphorylation of the 3-hydroxyl group of shikimic acid using ATP as a cosubstrate.</text>
</comment>
<dbReference type="InterPro" id="IPR027417">
    <property type="entry name" value="P-loop_NTPase"/>
</dbReference>
<keyword evidence="3 7" id="KW-0547">Nucleotide-binding</keyword>
<dbReference type="RefSeq" id="WP_055739294.1">
    <property type="nucleotide sequence ID" value="NZ_JAAIWL010000011.1"/>
</dbReference>
<dbReference type="GO" id="GO:0009423">
    <property type="term" value="P:chorismate biosynthetic process"/>
    <property type="evidence" value="ECO:0007669"/>
    <property type="project" value="UniProtKB-UniRule"/>
</dbReference>
<keyword evidence="7" id="KW-0479">Metal-binding</keyword>
<comment type="cofactor">
    <cofactor evidence="7">
        <name>Mg(2+)</name>
        <dbReference type="ChEBI" id="CHEBI:18420"/>
    </cofactor>
    <text evidence="7">Binds 1 Mg(2+) ion per subunit.</text>
</comment>
<dbReference type="PRINTS" id="PR01100">
    <property type="entry name" value="SHIKIMTKNASE"/>
</dbReference>
<dbReference type="Pfam" id="PF01202">
    <property type="entry name" value="SKI"/>
    <property type="match status" value="1"/>
</dbReference>
<dbReference type="AlphaFoldDB" id="A0A0Q3WWL5"/>
<comment type="similarity">
    <text evidence="7">Belongs to the shikimate kinase family.</text>
</comment>
<organism evidence="8 9">
    <name type="scientific">Heyndrickxia shackletonii</name>
    <dbReference type="NCBI Taxonomy" id="157838"/>
    <lineage>
        <taxon>Bacteria</taxon>
        <taxon>Bacillati</taxon>
        <taxon>Bacillota</taxon>
        <taxon>Bacilli</taxon>
        <taxon>Bacillales</taxon>
        <taxon>Bacillaceae</taxon>
        <taxon>Heyndrickxia</taxon>
    </lineage>
</organism>
<proteinExistence type="inferred from homology"/>
<keyword evidence="1 7" id="KW-0028">Amino-acid biosynthesis</keyword>
<dbReference type="STRING" id="157838.AN964_08670"/>
<keyword evidence="7" id="KW-0460">Magnesium</keyword>
<comment type="subunit">
    <text evidence="7">Monomer.</text>
</comment>
<feature type="binding site" evidence="7">
    <location>
        <position position="15"/>
    </location>
    <ligand>
        <name>Mg(2+)</name>
        <dbReference type="ChEBI" id="CHEBI:18420"/>
    </ligand>
</feature>
<evidence type="ECO:0000313" key="9">
    <source>
        <dbReference type="Proteomes" id="UP000051888"/>
    </source>
</evidence>
<dbReference type="EC" id="2.7.1.71" evidence="7"/>
<feature type="binding site" evidence="7">
    <location>
        <position position="57"/>
    </location>
    <ligand>
        <name>substrate</name>
    </ligand>
</feature>
<evidence type="ECO:0000256" key="7">
    <source>
        <dbReference type="HAMAP-Rule" id="MF_00109"/>
    </source>
</evidence>
<comment type="subcellular location">
    <subcellularLocation>
        <location evidence="7">Cytoplasm</location>
    </subcellularLocation>
</comment>
<dbReference type="GO" id="GO:0000287">
    <property type="term" value="F:magnesium ion binding"/>
    <property type="evidence" value="ECO:0007669"/>
    <property type="project" value="UniProtKB-UniRule"/>
</dbReference>
<feature type="binding site" evidence="7">
    <location>
        <begin position="11"/>
        <end position="16"/>
    </location>
    <ligand>
        <name>ATP</name>
        <dbReference type="ChEBI" id="CHEBI:30616"/>
    </ligand>
</feature>
<evidence type="ECO:0000256" key="2">
    <source>
        <dbReference type="ARBA" id="ARBA00022679"/>
    </source>
</evidence>
<dbReference type="GO" id="GO:0004765">
    <property type="term" value="F:shikimate kinase activity"/>
    <property type="evidence" value="ECO:0007669"/>
    <property type="project" value="UniProtKB-UniRule"/>
</dbReference>
<evidence type="ECO:0000256" key="5">
    <source>
        <dbReference type="ARBA" id="ARBA00022840"/>
    </source>
</evidence>
<dbReference type="OrthoDB" id="9800332at2"/>
<evidence type="ECO:0000256" key="6">
    <source>
        <dbReference type="ARBA" id="ARBA00023141"/>
    </source>
</evidence>
<dbReference type="PATRIC" id="fig|157838.3.peg.1900"/>
<evidence type="ECO:0000256" key="4">
    <source>
        <dbReference type="ARBA" id="ARBA00022777"/>
    </source>
</evidence>
<dbReference type="InterPro" id="IPR031322">
    <property type="entry name" value="Shikimate/glucono_kinase"/>
</dbReference>
<gene>
    <name evidence="7" type="primary">aroK</name>
    <name evidence="8" type="ORF">AN964_08670</name>
</gene>
<dbReference type="Gene3D" id="3.40.50.300">
    <property type="entry name" value="P-loop containing nucleotide triphosphate hydrolases"/>
    <property type="match status" value="1"/>
</dbReference>
<evidence type="ECO:0000256" key="3">
    <source>
        <dbReference type="ARBA" id="ARBA00022741"/>
    </source>
</evidence>
<reference evidence="8 9" key="1">
    <citation type="submission" date="2015-09" db="EMBL/GenBank/DDBJ databases">
        <title>Genome sequencing project for genomic taxonomy and phylogenomics of Bacillus-like bacteria.</title>
        <authorList>
            <person name="Liu B."/>
            <person name="Wang J."/>
            <person name="Zhu Y."/>
            <person name="Liu G."/>
            <person name="Chen Q."/>
            <person name="Chen Z."/>
            <person name="Lan J."/>
            <person name="Che J."/>
            <person name="Ge C."/>
            <person name="Shi H."/>
            <person name="Pan Z."/>
            <person name="Liu X."/>
        </authorList>
    </citation>
    <scope>NUCLEOTIDE SEQUENCE [LARGE SCALE GENOMIC DNA]</scope>
    <source>
        <strain evidence="8 9">LMG 18435</strain>
    </source>
</reference>
<keyword evidence="5 7" id="KW-0067">ATP-binding</keyword>
<keyword evidence="9" id="KW-1185">Reference proteome</keyword>
<dbReference type="EMBL" id="LJJC01000004">
    <property type="protein sequence ID" value="KQL53559.1"/>
    <property type="molecule type" value="Genomic_DNA"/>
</dbReference>
<sequence length="165" mass="18916">MLPLYIIGFMGAGKTTIGQKLSQDLHIPVFDTDHLVEQAEGKKISQIFAEKGEPYFRDKESEILLSTKNINGIITTGGGIILRKENRDFIQTTGSSVFLKCRIEKIMERIEYDTSRPLFVNKTLDEVQALYESRLCFYENTAKFIIDTTHLSIDETSYEIIKRIK</sequence>
<dbReference type="UniPathway" id="UPA00053">
    <property type="reaction ID" value="UER00088"/>
</dbReference>
<dbReference type="InterPro" id="IPR000623">
    <property type="entry name" value="Shikimate_kinase/TSH1"/>
</dbReference>
<feature type="binding site" evidence="7">
    <location>
        <position position="134"/>
    </location>
    <ligand>
        <name>substrate</name>
    </ligand>
</feature>
<feature type="binding site" evidence="7">
    <location>
        <position position="33"/>
    </location>
    <ligand>
        <name>substrate</name>
    </ligand>
</feature>
<dbReference type="SUPFAM" id="SSF52540">
    <property type="entry name" value="P-loop containing nucleoside triphosphate hydrolases"/>
    <property type="match status" value="1"/>
</dbReference>
<comment type="caution">
    <text evidence="7">Lacks conserved residue(s) required for the propagation of feature annotation.</text>
</comment>
<protein>
    <recommendedName>
        <fullName evidence="7">Shikimate kinase</fullName>
        <shortName evidence="7">SK</shortName>
        <ecNumber evidence="7">2.7.1.71</ecNumber>
    </recommendedName>
</protein>
<dbReference type="GO" id="GO:0009073">
    <property type="term" value="P:aromatic amino acid family biosynthetic process"/>
    <property type="evidence" value="ECO:0007669"/>
    <property type="project" value="UniProtKB-KW"/>
</dbReference>
<comment type="caution">
    <text evidence="8">The sequence shown here is derived from an EMBL/GenBank/DDBJ whole genome shotgun (WGS) entry which is preliminary data.</text>
</comment>
<accession>A0A0Q3WWL5</accession>